<feature type="signal peptide" evidence="8">
    <location>
        <begin position="1"/>
        <end position="16"/>
    </location>
</feature>
<feature type="chain" id="PRO_5032521784" description="monodehydroascorbate reductase (NADH)" evidence="8">
    <location>
        <begin position="17"/>
        <end position="684"/>
    </location>
</feature>
<feature type="domain" description="FAD/NAD(P)-binding" evidence="9">
    <location>
        <begin position="47"/>
        <end position="359"/>
    </location>
</feature>
<comment type="cofactor">
    <cofactor evidence="1">
        <name>FAD</name>
        <dbReference type="ChEBI" id="CHEBI:57692"/>
    </cofactor>
</comment>
<dbReference type="SUPFAM" id="SSF51905">
    <property type="entry name" value="FAD/NAD(P)-binding domain"/>
    <property type="match status" value="2"/>
</dbReference>
<dbReference type="GO" id="GO:0005737">
    <property type="term" value="C:cytoplasm"/>
    <property type="evidence" value="ECO:0007669"/>
    <property type="project" value="TreeGrafter"/>
</dbReference>
<keyword evidence="12" id="KW-1185">Reference proteome</keyword>
<comment type="caution">
    <text evidence="11">The sequence shown here is derived from an EMBL/GenBank/DDBJ whole genome shotgun (WGS) entry which is preliminary data.</text>
</comment>
<evidence type="ECO:0000259" key="9">
    <source>
        <dbReference type="Pfam" id="PF07992"/>
    </source>
</evidence>
<evidence type="ECO:0000313" key="11">
    <source>
        <dbReference type="EMBL" id="KAG5176548.1"/>
    </source>
</evidence>
<feature type="domain" description="FAD/NAD(P)-binding" evidence="9">
    <location>
        <begin position="459"/>
        <end position="517"/>
    </location>
</feature>
<reference evidence="11" key="1">
    <citation type="submission" date="2021-02" db="EMBL/GenBank/DDBJ databases">
        <title>First Annotated Genome of the Yellow-green Alga Tribonema minus.</title>
        <authorList>
            <person name="Mahan K.M."/>
        </authorList>
    </citation>
    <scope>NUCLEOTIDE SEQUENCE</scope>
    <source>
        <strain evidence="11">UTEX B ZZ1240</strain>
    </source>
</reference>
<evidence type="ECO:0000256" key="5">
    <source>
        <dbReference type="ARBA" id="ARBA00023002"/>
    </source>
</evidence>
<dbReference type="Pfam" id="PF07992">
    <property type="entry name" value="Pyr_redox_2"/>
    <property type="match status" value="2"/>
</dbReference>
<accession>A0A835YL95</accession>
<protein>
    <recommendedName>
        <fullName evidence="7">monodehydroascorbate reductase (NADH)</fullName>
        <ecNumber evidence="7">1.6.5.4</ecNumber>
    </recommendedName>
</protein>
<dbReference type="PANTHER" id="PTHR43557:SF2">
    <property type="entry name" value="RIESKE DOMAIN-CONTAINING PROTEIN-RELATED"/>
    <property type="match status" value="1"/>
</dbReference>
<sequence>MMFSVLWLCLGSRILSQSVITHSESGCLFALTGPHYSGSIMKEFDMVCLGGGVVAGYWAEACVELIEKDPLLKKRSSPLKLAIVTSYPEGIYPYERPACSKELLDPALTLARDPQAKGSSFPLTGSLGGREGRGAKWYKANNITFYWGCQCTAVNADAKELELAQWLDEKGKRMDAPKPRQVKYGKLLVATGSAPAQLQHVSTKGGIPALSGCYCLQHPDVKVTKIDAATEANLGHGTLHYLRDIADCTKLVKALSSKTVTPAGQEDEVLVVGSSFLAVEAVCAMVQWYPHVKPVMLVRGSHIMEGFLTQWYPHVKPVMLVRGSHVMQGFLTQELADVYENELEARGVKLMYNADVQRMWLQSECGRLNTLDGVQKRIVERHLMKRIAADRCRAAQVIARDDARFKEVRGVVASVKGGMPAHIQGRRTKSLYTRDAAYKFWLARSRGDVRMPVRSMGRIVVVCAGSVPNTAALRGVVTTAKDGGILVDSALLSSKRDIYAAGDVASFPLSCEDGIMMRNVASFPLSCEDGAISRSTHVHDAREMARVAARNMALAAAAAQFTPVPMRALKFLKFSWTFYGVAEGEVAVLGLDEYDETESFGAFWVRKGEVVGAFLEGGNTDDIKAIEKIATERPKVANLASLLAMPLASFLQDPHSVQEVRAAGAPNPDALTLTDRITICCRCM</sequence>
<evidence type="ECO:0000259" key="10">
    <source>
        <dbReference type="Pfam" id="PF21791"/>
    </source>
</evidence>
<dbReference type="InterPro" id="IPR048618">
    <property type="entry name" value="MDHAR3-like_C"/>
</dbReference>
<dbReference type="Proteomes" id="UP000664859">
    <property type="component" value="Unassembled WGS sequence"/>
</dbReference>
<evidence type="ECO:0000313" key="12">
    <source>
        <dbReference type="Proteomes" id="UP000664859"/>
    </source>
</evidence>
<dbReference type="Pfam" id="PF21791">
    <property type="entry name" value="MDHAR3-like_C"/>
    <property type="match status" value="1"/>
</dbReference>
<organism evidence="11 12">
    <name type="scientific">Tribonema minus</name>
    <dbReference type="NCBI Taxonomy" id="303371"/>
    <lineage>
        <taxon>Eukaryota</taxon>
        <taxon>Sar</taxon>
        <taxon>Stramenopiles</taxon>
        <taxon>Ochrophyta</taxon>
        <taxon>PX clade</taxon>
        <taxon>Xanthophyceae</taxon>
        <taxon>Tribonematales</taxon>
        <taxon>Tribonemataceae</taxon>
        <taxon>Tribonema</taxon>
    </lineage>
</organism>
<dbReference type="EMBL" id="JAFCMP010000536">
    <property type="protein sequence ID" value="KAG5176548.1"/>
    <property type="molecule type" value="Genomic_DNA"/>
</dbReference>
<evidence type="ECO:0000256" key="3">
    <source>
        <dbReference type="ARBA" id="ARBA00022630"/>
    </source>
</evidence>
<evidence type="ECO:0000256" key="6">
    <source>
        <dbReference type="ARBA" id="ARBA00023027"/>
    </source>
</evidence>
<dbReference type="Gene3D" id="3.30.390.30">
    <property type="match status" value="1"/>
</dbReference>
<keyword evidence="8" id="KW-0732">Signal</keyword>
<dbReference type="InterPro" id="IPR016156">
    <property type="entry name" value="FAD/NAD-linked_Rdtase_dimer_sf"/>
</dbReference>
<dbReference type="InterPro" id="IPR023753">
    <property type="entry name" value="FAD/NAD-binding_dom"/>
</dbReference>
<keyword evidence="6" id="KW-0520">NAD</keyword>
<evidence type="ECO:0000256" key="4">
    <source>
        <dbReference type="ARBA" id="ARBA00022827"/>
    </source>
</evidence>
<dbReference type="Gene3D" id="3.50.50.60">
    <property type="entry name" value="FAD/NAD(P)-binding domain"/>
    <property type="match status" value="3"/>
</dbReference>
<keyword evidence="3" id="KW-0285">Flavoprotein</keyword>
<evidence type="ECO:0000256" key="7">
    <source>
        <dbReference type="ARBA" id="ARBA00038920"/>
    </source>
</evidence>
<dbReference type="EC" id="1.6.5.4" evidence="7"/>
<dbReference type="OrthoDB" id="189522at2759"/>
<dbReference type="InterPro" id="IPR050446">
    <property type="entry name" value="FAD-oxidoreductase/Apoptosis"/>
</dbReference>
<dbReference type="InterPro" id="IPR036188">
    <property type="entry name" value="FAD/NAD-bd_sf"/>
</dbReference>
<evidence type="ECO:0000256" key="2">
    <source>
        <dbReference type="ARBA" id="ARBA00006442"/>
    </source>
</evidence>
<proteinExistence type="inferred from homology"/>
<keyword evidence="5" id="KW-0560">Oxidoreductase</keyword>
<evidence type="ECO:0000256" key="8">
    <source>
        <dbReference type="SAM" id="SignalP"/>
    </source>
</evidence>
<evidence type="ECO:0000256" key="1">
    <source>
        <dbReference type="ARBA" id="ARBA00001974"/>
    </source>
</evidence>
<keyword evidence="4" id="KW-0274">FAD</keyword>
<feature type="domain" description="Monodehydroascorbate reductase 3-like C-terminal" evidence="10">
    <location>
        <begin position="571"/>
        <end position="643"/>
    </location>
</feature>
<name>A0A835YL95_9STRA</name>
<dbReference type="AlphaFoldDB" id="A0A835YL95"/>
<dbReference type="PANTHER" id="PTHR43557">
    <property type="entry name" value="APOPTOSIS-INDUCING FACTOR 1"/>
    <property type="match status" value="1"/>
</dbReference>
<dbReference type="GO" id="GO:0016656">
    <property type="term" value="F:monodehydroascorbate reductase (NADH) activity"/>
    <property type="evidence" value="ECO:0007669"/>
    <property type="project" value="UniProtKB-EC"/>
</dbReference>
<comment type="similarity">
    <text evidence="2">Belongs to the FAD-dependent oxidoreductase family.</text>
</comment>
<gene>
    <name evidence="11" type="ORF">JKP88DRAFT_242342</name>
</gene>